<dbReference type="Gene3D" id="3.50.50.60">
    <property type="entry name" value="FAD/NAD(P)-binding domain"/>
    <property type="match status" value="1"/>
</dbReference>
<dbReference type="AlphaFoldDB" id="A0A5B9D892"/>
<dbReference type="InterPro" id="IPR003953">
    <property type="entry name" value="FAD-dep_OxRdtase_2_FAD-bd"/>
</dbReference>
<dbReference type="PRINTS" id="PR00368">
    <property type="entry name" value="FADPNR"/>
</dbReference>
<comment type="function">
    <text evidence="11">Catalyzes the oxidation of L-aspartate to iminoaspartate.</text>
</comment>
<evidence type="ECO:0000256" key="10">
    <source>
        <dbReference type="PIRSR" id="PIRSR000171-1"/>
    </source>
</evidence>
<evidence type="ECO:0000256" key="5">
    <source>
        <dbReference type="ARBA" id="ARBA00022630"/>
    </source>
</evidence>
<dbReference type="Proteomes" id="UP000321408">
    <property type="component" value="Chromosome"/>
</dbReference>
<dbReference type="NCBIfam" id="NF006567">
    <property type="entry name" value="PRK09077.1"/>
    <property type="match status" value="1"/>
</dbReference>
<dbReference type="GO" id="GO:0034628">
    <property type="term" value="P:'de novo' NAD+ biosynthetic process from L-aspartate"/>
    <property type="evidence" value="ECO:0007669"/>
    <property type="project" value="TreeGrafter"/>
</dbReference>
<evidence type="ECO:0000256" key="8">
    <source>
        <dbReference type="ARBA" id="ARBA00023002"/>
    </source>
</evidence>
<keyword evidence="5 11" id="KW-0285">Flavoprotein</keyword>
<dbReference type="UniPathway" id="UPA00253">
    <property type="reaction ID" value="UER00326"/>
</dbReference>
<dbReference type="GO" id="GO:0005737">
    <property type="term" value="C:cytoplasm"/>
    <property type="evidence" value="ECO:0007669"/>
    <property type="project" value="UniProtKB-SubCell"/>
</dbReference>
<feature type="domain" description="FAD-dependent oxidoreductase 2 FAD-binding" evidence="12">
    <location>
        <begin position="6"/>
        <end position="377"/>
    </location>
</feature>
<dbReference type="SUPFAM" id="SSF46977">
    <property type="entry name" value="Succinate dehydrogenase/fumarate reductase flavoprotein C-terminal domain"/>
    <property type="match status" value="1"/>
</dbReference>
<sequence length="521" mass="58162">MIEKIDFLIIGAGISGLSTAIELQKFGKVLLLLKSGYEDSNTFYAAGGIASSGPWSKDYEGHIQDTLIAGDDLCDKDVVEFVVNHGTERLQQLIEWGVNFDKKSNGDFDLGQEGGHHTRRVLHTGDLTGSSILEVLIEKARSLPNLEFRTEQVAINLIEKKGKCVGAYVLNNKNQKIYTIQAKATVLATGGCGKVYLYTSNPDVASGDGIAMAWRIGAEISNMEMIQFHPTCLYHPLAKNFLVSEALRGEGAILKTIQGDRFMDGIHPQKELAPRDIVSRAIDKILKETGDDYVYLDISFKDPKYIKKRFPGTYHKAKEFNIDITTDPIPVVPAAHYCCGGIKASVEGKTSVPGLFAVGESTYTGLHGANRLASNSLLEGLVCGYECGNYIGQTYKNMPLCELEINEWISHNVEDSKEAFVITSNWQEIRATMQYYASIIRSDSYLLRARHRITLLHDEVNSYYWNFKITSDLIELRNLLTVARLIVESAMARKESRGSHYTLDYPTKADVVRNTTLKRYW</sequence>
<evidence type="ECO:0000256" key="3">
    <source>
        <dbReference type="ARBA" id="ARBA00008562"/>
    </source>
</evidence>
<name>A0A5B9D892_9ARCH</name>
<reference evidence="14 15" key="2">
    <citation type="journal article" date="2024" name="Int. J. Syst. Evol. Microbiol.">
        <title>Promethearchaeum syntrophicum gen. nov., sp. nov., an anaerobic, obligately syntrophic archaeon, the first isolate of the lineage 'Asgard' archaea, and proposal of the new archaeal phylum Promethearchaeota phyl. nov. and kingdom Promethearchaeati regn. nov.</title>
        <authorList>
            <person name="Imachi H."/>
            <person name="Nobu M.K."/>
            <person name="Kato S."/>
            <person name="Takaki Y."/>
            <person name="Miyazaki M."/>
            <person name="Miyata M."/>
            <person name="Ogawara M."/>
            <person name="Saito Y."/>
            <person name="Sakai S."/>
            <person name="Tahara Y.O."/>
            <person name="Takano Y."/>
            <person name="Tasumi E."/>
            <person name="Uematsu K."/>
            <person name="Yoshimura T."/>
            <person name="Itoh T."/>
            <person name="Ohkuma M."/>
            <person name="Takai K."/>
        </authorList>
    </citation>
    <scope>NUCLEOTIDE SEQUENCE [LARGE SCALE GENOMIC DNA]</scope>
    <source>
        <strain evidence="14 15">MK-D1</strain>
    </source>
</reference>
<comment type="catalytic activity">
    <reaction evidence="11">
        <text>L-aspartate + O2 = iminosuccinate + H2O2</text>
        <dbReference type="Rhea" id="RHEA:25876"/>
        <dbReference type="ChEBI" id="CHEBI:15379"/>
        <dbReference type="ChEBI" id="CHEBI:16240"/>
        <dbReference type="ChEBI" id="CHEBI:29991"/>
        <dbReference type="ChEBI" id="CHEBI:77875"/>
        <dbReference type="EC" id="1.4.3.16"/>
    </reaction>
</comment>
<dbReference type="PIRSF" id="PIRSF000171">
    <property type="entry name" value="SDHA_APRA_LASPO"/>
    <property type="match status" value="1"/>
</dbReference>
<proteinExistence type="inferred from homology"/>
<dbReference type="PANTHER" id="PTHR42716:SF2">
    <property type="entry name" value="L-ASPARTATE OXIDASE, CHLOROPLASTIC"/>
    <property type="match status" value="1"/>
</dbReference>
<evidence type="ECO:0000256" key="9">
    <source>
        <dbReference type="NCBIfam" id="TIGR00551"/>
    </source>
</evidence>
<comment type="similarity">
    <text evidence="3 11">Belongs to the FAD-dependent oxidoreductase 2 family. NadB subfamily.</text>
</comment>
<evidence type="ECO:0000256" key="11">
    <source>
        <dbReference type="RuleBase" id="RU362049"/>
    </source>
</evidence>
<keyword evidence="8 11" id="KW-0560">Oxidoreductase</keyword>
<dbReference type="EC" id="1.4.3.16" evidence="4 9"/>
<comment type="cofactor">
    <cofactor evidence="1 11">
        <name>FAD</name>
        <dbReference type="ChEBI" id="CHEBI:57692"/>
    </cofactor>
</comment>
<dbReference type="FunFam" id="1.20.58.100:FF:000002">
    <property type="entry name" value="L-aspartate oxidase"/>
    <property type="match status" value="1"/>
</dbReference>
<dbReference type="Pfam" id="PF00890">
    <property type="entry name" value="FAD_binding_2"/>
    <property type="match status" value="1"/>
</dbReference>
<feature type="domain" description="Fumarate reductase/succinate dehydrogenase flavoprotein-like C-terminal" evidence="13">
    <location>
        <begin position="427"/>
        <end position="510"/>
    </location>
</feature>
<accession>A0A5B9D892</accession>
<evidence type="ECO:0000313" key="14">
    <source>
        <dbReference type="EMBL" id="QEE15468.1"/>
    </source>
</evidence>
<evidence type="ECO:0000256" key="6">
    <source>
        <dbReference type="ARBA" id="ARBA00022642"/>
    </source>
</evidence>
<dbReference type="SUPFAM" id="SSF51905">
    <property type="entry name" value="FAD/NAD(P)-binding domain"/>
    <property type="match status" value="1"/>
</dbReference>
<dbReference type="RefSeq" id="WP_147662377.1">
    <property type="nucleotide sequence ID" value="NZ_CP042905.2"/>
</dbReference>
<keyword evidence="15" id="KW-1185">Reference proteome</keyword>
<feature type="active site" description="Proton acceptor" evidence="10">
    <location>
        <position position="275"/>
    </location>
</feature>
<dbReference type="EMBL" id="CP042905">
    <property type="protein sequence ID" value="QEE15468.1"/>
    <property type="molecule type" value="Genomic_DNA"/>
</dbReference>
<dbReference type="OrthoDB" id="23539at2157"/>
<evidence type="ECO:0000259" key="13">
    <source>
        <dbReference type="Pfam" id="PF02910"/>
    </source>
</evidence>
<dbReference type="InterPro" id="IPR027477">
    <property type="entry name" value="Succ_DH/fumarate_Rdtase_cat_sf"/>
</dbReference>
<keyword evidence="6 11" id="KW-0662">Pyridine nucleotide biosynthesis</keyword>
<evidence type="ECO:0000256" key="1">
    <source>
        <dbReference type="ARBA" id="ARBA00001974"/>
    </source>
</evidence>
<dbReference type="GO" id="GO:0008734">
    <property type="term" value="F:L-aspartate oxidase activity"/>
    <property type="evidence" value="ECO:0007669"/>
    <property type="project" value="UniProtKB-UniRule"/>
</dbReference>
<comment type="subcellular location">
    <subcellularLocation>
        <location evidence="11">Cytoplasm</location>
    </subcellularLocation>
</comment>
<protein>
    <recommendedName>
        <fullName evidence="4 9">L-aspartate oxidase</fullName>
        <ecNumber evidence="4 9">1.4.3.16</ecNumber>
    </recommendedName>
</protein>
<dbReference type="FunFam" id="3.90.700.10:FF:000002">
    <property type="entry name" value="L-aspartate oxidase"/>
    <property type="match status" value="1"/>
</dbReference>
<reference evidence="14 15" key="1">
    <citation type="journal article" date="2020" name="Nature">
        <title>Isolation of an archaeon at the prokaryote-eukaryote interface.</title>
        <authorList>
            <person name="Imachi H."/>
            <person name="Nobu M.K."/>
            <person name="Nakahara N."/>
            <person name="Morono Y."/>
            <person name="Ogawara M."/>
            <person name="Takaki Y."/>
            <person name="Takano Y."/>
            <person name="Uematsu K."/>
            <person name="Ikuta T."/>
            <person name="Ito M."/>
            <person name="Matsui Y."/>
            <person name="Miyazaki M."/>
            <person name="Murata K."/>
            <person name="Saito Y."/>
            <person name="Sakai S."/>
            <person name="Song C."/>
            <person name="Tasumi E."/>
            <person name="Yamanaka Y."/>
            <person name="Yamaguchi T."/>
            <person name="Kamagata Y."/>
            <person name="Tamaki H."/>
            <person name="Takai K."/>
        </authorList>
    </citation>
    <scope>NUCLEOTIDE SEQUENCE [LARGE SCALE GENOMIC DNA]</scope>
    <source>
        <strain evidence="14 15">MK-D1</strain>
    </source>
</reference>
<dbReference type="InterPro" id="IPR005288">
    <property type="entry name" value="NadB"/>
</dbReference>
<evidence type="ECO:0000256" key="7">
    <source>
        <dbReference type="ARBA" id="ARBA00022827"/>
    </source>
</evidence>
<dbReference type="Gene3D" id="1.20.58.100">
    <property type="entry name" value="Fumarate reductase/succinate dehydrogenase flavoprotein-like, C-terminal domain"/>
    <property type="match status" value="1"/>
</dbReference>
<evidence type="ECO:0000256" key="2">
    <source>
        <dbReference type="ARBA" id="ARBA00004950"/>
    </source>
</evidence>
<dbReference type="InterPro" id="IPR036188">
    <property type="entry name" value="FAD/NAD-bd_sf"/>
</dbReference>
<dbReference type="Gene3D" id="3.90.700.10">
    <property type="entry name" value="Succinate dehydrogenase/fumarate reductase flavoprotein, catalytic domain"/>
    <property type="match status" value="1"/>
</dbReference>
<organism evidence="14 15">
    <name type="scientific">Promethearchaeum syntrophicum</name>
    <dbReference type="NCBI Taxonomy" id="2594042"/>
    <lineage>
        <taxon>Archaea</taxon>
        <taxon>Promethearchaeati</taxon>
        <taxon>Promethearchaeota</taxon>
        <taxon>Promethearchaeia</taxon>
        <taxon>Promethearchaeales</taxon>
        <taxon>Promethearchaeaceae</taxon>
        <taxon>Promethearchaeum</taxon>
    </lineage>
</organism>
<dbReference type="KEGG" id="psyt:DSAG12_01294"/>
<comment type="pathway">
    <text evidence="2 11">Cofactor biosynthesis; NAD(+) biosynthesis; iminoaspartate from L-aspartate (oxidase route): step 1/1.</text>
</comment>
<dbReference type="SUPFAM" id="SSF56425">
    <property type="entry name" value="Succinate dehydrogenase/fumarate reductase flavoprotein, catalytic domain"/>
    <property type="match status" value="1"/>
</dbReference>
<dbReference type="GeneID" id="41329287"/>
<evidence type="ECO:0000259" key="12">
    <source>
        <dbReference type="Pfam" id="PF00890"/>
    </source>
</evidence>
<dbReference type="InterPro" id="IPR037099">
    <property type="entry name" value="Fum_R/Succ_DH_flav-like_C_sf"/>
</dbReference>
<evidence type="ECO:0000256" key="4">
    <source>
        <dbReference type="ARBA" id="ARBA00012173"/>
    </source>
</evidence>
<dbReference type="Pfam" id="PF02910">
    <property type="entry name" value="Succ_DH_flav_C"/>
    <property type="match status" value="1"/>
</dbReference>
<dbReference type="PANTHER" id="PTHR42716">
    <property type="entry name" value="L-ASPARTATE OXIDASE"/>
    <property type="match status" value="1"/>
</dbReference>
<keyword evidence="7 11" id="KW-0274">FAD</keyword>
<dbReference type="NCBIfam" id="TIGR00551">
    <property type="entry name" value="nadB"/>
    <property type="match status" value="1"/>
</dbReference>
<gene>
    <name evidence="14" type="primary">nadB</name>
    <name evidence="14" type="ORF">DSAG12_01294</name>
</gene>
<evidence type="ECO:0000313" key="15">
    <source>
        <dbReference type="Proteomes" id="UP000321408"/>
    </source>
</evidence>
<dbReference type="InterPro" id="IPR015939">
    <property type="entry name" value="Fum_Rdtase/Succ_DH_flav-like_C"/>
</dbReference>